<dbReference type="AlphaFoldDB" id="A0A1B0BL69"/>
<dbReference type="VEuPathDB" id="VectorBase:GPPI033593"/>
<feature type="compositionally biased region" description="Low complexity" evidence="1">
    <location>
        <begin position="73"/>
        <end position="82"/>
    </location>
</feature>
<accession>A0A1B0BL69</accession>
<proteinExistence type="predicted"/>
<dbReference type="Proteomes" id="UP000092460">
    <property type="component" value="Unassembled WGS sequence"/>
</dbReference>
<dbReference type="EMBL" id="JXJN01016226">
    <property type="status" value="NOT_ANNOTATED_CDS"/>
    <property type="molecule type" value="Genomic_DNA"/>
</dbReference>
<sequence>MPNLLPILFPNTAFEWGSQHDIFEGMIKQLYYDKQRHNMPTIKPKRPIAEPKISTIKIFTNKIEFAASARAAPEPTTPTETPQNKLTKPTAKPAPNIT</sequence>
<keyword evidence="3" id="KW-1185">Reference proteome</keyword>
<name>A0A1B0BL69_9MUSC</name>
<reference evidence="3" key="1">
    <citation type="submission" date="2015-01" db="EMBL/GenBank/DDBJ databases">
        <authorList>
            <person name="Aksoy S."/>
            <person name="Warren W."/>
            <person name="Wilson R.K."/>
        </authorList>
    </citation>
    <scope>NUCLEOTIDE SEQUENCE [LARGE SCALE GENOMIC DNA]</scope>
    <source>
        <strain evidence="3">IAEA</strain>
    </source>
</reference>
<evidence type="ECO:0000256" key="1">
    <source>
        <dbReference type="SAM" id="MobiDB-lite"/>
    </source>
</evidence>
<protein>
    <submittedName>
        <fullName evidence="2">Uncharacterized protein</fullName>
    </submittedName>
</protein>
<evidence type="ECO:0000313" key="3">
    <source>
        <dbReference type="Proteomes" id="UP000092460"/>
    </source>
</evidence>
<dbReference type="EnsemblMetazoa" id="GPPI033593-RA">
    <property type="protein sequence ID" value="GPPI033593-PA"/>
    <property type="gene ID" value="GPPI033593"/>
</dbReference>
<organism evidence="2 3">
    <name type="scientific">Glossina palpalis gambiensis</name>
    <dbReference type="NCBI Taxonomy" id="67801"/>
    <lineage>
        <taxon>Eukaryota</taxon>
        <taxon>Metazoa</taxon>
        <taxon>Ecdysozoa</taxon>
        <taxon>Arthropoda</taxon>
        <taxon>Hexapoda</taxon>
        <taxon>Insecta</taxon>
        <taxon>Pterygota</taxon>
        <taxon>Neoptera</taxon>
        <taxon>Endopterygota</taxon>
        <taxon>Diptera</taxon>
        <taxon>Brachycera</taxon>
        <taxon>Muscomorpha</taxon>
        <taxon>Hippoboscoidea</taxon>
        <taxon>Glossinidae</taxon>
        <taxon>Glossina</taxon>
    </lineage>
</organism>
<feature type="region of interest" description="Disordered" evidence="1">
    <location>
        <begin position="68"/>
        <end position="98"/>
    </location>
</feature>
<evidence type="ECO:0000313" key="2">
    <source>
        <dbReference type="EnsemblMetazoa" id="GPPI033593-PA"/>
    </source>
</evidence>
<reference evidence="2" key="2">
    <citation type="submission" date="2020-05" db="UniProtKB">
        <authorList>
            <consortium name="EnsemblMetazoa"/>
        </authorList>
    </citation>
    <scope>IDENTIFICATION</scope>
    <source>
        <strain evidence="2">IAEA</strain>
    </source>
</reference>